<protein>
    <recommendedName>
        <fullName evidence="4">Glycosyltransferase RgtA/B/C/D-like domain-containing protein</fullName>
    </recommendedName>
</protein>
<proteinExistence type="predicted"/>
<dbReference type="STRING" id="1618392.UW41_C0022G0014"/>
<feature type="transmembrane region" description="Helical" evidence="1">
    <location>
        <begin position="181"/>
        <end position="199"/>
    </location>
</feature>
<feature type="transmembrane region" description="Helical" evidence="1">
    <location>
        <begin position="303"/>
        <end position="322"/>
    </location>
</feature>
<feature type="transmembrane region" description="Helical" evidence="1">
    <location>
        <begin position="211"/>
        <end position="233"/>
    </location>
</feature>
<feature type="transmembrane region" description="Helical" evidence="1">
    <location>
        <begin position="87"/>
        <end position="113"/>
    </location>
</feature>
<dbReference type="Proteomes" id="UP000034172">
    <property type="component" value="Unassembled WGS sequence"/>
</dbReference>
<comment type="caution">
    <text evidence="2">The sequence shown here is derived from an EMBL/GenBank/DDBJ whole genome shotgun (WGS) entry which is preliminary data.</text>
</comment>
<feature type="transmembrane region" description="Helical" evidence="1">
    <location>
        <begin position="358"/>
        <end position="375"/>
    </location>
</feature>
<evidence type="ECO:0000313" key="3">
    <source>
        <dbReference type="Proteomes" id="UP000034172"/>
    </source>
</evidence>
<keyword evidence="1" id="KW-1133">Transmembrane helix</keyword>
<gene>
    <name evidence="2" type="ORF">UW41_C0022G0014</name>
</gene>
<name>A0A0G1HN97_9BACT</name>
<feature type="transmembrane region" description="Helical" evidence="1">
    <location>
        <begin position="329"/>
        <end position="352"/>
    </location>
</feature>
<evidence type="ECO:0000256" key="1">
    <source>
        <dbReference type="SAM" id="Phobius"/>
    </source>
</evidence>
<evidence type="ECO:0008006" key="4">
    <source>
        <dbReference type="Google" id="ProtNLM"/>
    </source>
</evidence>
<reference evidence="2 3" key="1">
    <citation type="journal article" date="2015" name="Nature">
        <title>rRNA introns, odd ribosomes, and small enigmatic genomes across a large radiation of phyla.</title>
        <authorList>
            <person name="Brown C.T."/>
            <person name="Hug L.A."/>
            <person name="Thomas B.C."/>
            <person name="Sharon I."/>
            <person name="Castelle C.J."/>
            <person name="Singh A."/>
            <person name="Wilkins M.J."/>
            <person name="Williams K.H."/>
            <person name="Banfield J.F."/>
        </authorList>
    </citation>
    <scope>NUCLEOTIDE SEQUENCE [LARGE SCALE GENOMIC DNA]</scope>
</reference>
<feature type="transmembrane region" description="Helical" evidence="1">
    <location>
        <begin position="382"/>
        <end position="405"/>
    </location>
</feature>
<keyword evidence="1" id="KW-0812">Transmembrane</keyword>
<evidence type="ECO:0000313" key="2">
    <source>
        <dbReference type="EMBL" id="KKT48651.1"/>
    </source>
</evidence>
<dbReference type="AlphaFoldDB" id="A0A0G1HN97"/>
<feature type="transmembrane region" description="Helical" evidence="1">
    <location>
        <begin position="245"/>
        <end position="266"/>
    </location>
</feature>
<keyword evidence="1" id="KW-0472">Membrane</keyword>
<feature type="transmembrane region" description="Helical" evidence="1">
    <location>
        <begin position="125"/>
        <end position="145"/>
    </location>
</feature>
<feature type="transmembrane region" description="Helical" evidence="1">
    <location>
        <begin position="157"/>
        <end position="174"/>
    </location>
</feature>
<accession>A0A0G1HN97</accession>
<dbReference type="EMBL" id="LCIE01000022">
    <property type="protein sequence ID" value="KKT48651.1"/>
    <property type="molecule type" value="Genomic_DNA"/>
</dbReference>
<organism evidence="2 3">
    <name type="scientific">Candidatus Collierbacteria bacterium GW2011_GWC2_44_18</name>
    <dbReference type="NCBI Taxonomy" id="1618392"/>
    <lineage>
        <taxon>Bacteria</taxon>
        <taxon>Candidatus Collieribacteriota</taxon>
    </lineage>
</organism>
<sequence length="430" mass="49063">MKYIYLCLFLFAVLIFLIHYAISGQAVYGDGIGYYSHLHSWIIDRDWDYTNEYKHIYDHEHNNFDTGVESPVVQIVSTSESGKAENFYGTGVAVLLLPFYLLAHLISMALNLFGANLTTNGYGDWYQIFSGLGAIFYTVCGIYFLEKIIYFETRNSRISVVSAMTIFLSTNLLYYGSFDVINSHFASFFLATVFFYLFFNDKGSNNHLLLGLMAGLMTITRIQDSVIVILWVTEILRSHNLKLKVVSKFLIGFLFGIMPLAIHWSMVFDNPLRQTYIRGLFETFQARQVPSILGSLFNPVTGLFTRIPLLAVLYIFFLYLVVKKEAKNLLYPFSFLVMQFCIITVQGGWVAAAYGGRMYLSSMVFFGLLLGKLLLRISVKSLARVYLIVSLFIVINFISISLFILRDKGAEGGEHGTEQRTLQRIQKFLN</sequence>